<dbReference type="OrthoDB" id="5043642at2759"/>
<keyword evidence="1" id="KW-0472">Membrane</keyword>
<sequence length="412" mass="47190">MDAGLFGLASTSEWPVIIQPKGSLGPVSVSILWWALIIAVLLFSVRIYQSSRYSTKASVISKVAAKDLTKIEPIENFDLGSTIPPVFRPFKPKYHLTMDKSCASYVKLPGIETLDRNDWLLFDQTYSERLHLRESLLQQYFDDIVGITNESDAKIRLAVQELYDYLFQTYLPVRYPTVFKKYEDKNNSRCMLENLLTRQALPMTMSDSTPLHIALKTIAQNVDEDFFILFPRKQGDNSEDIYFLEAYAACFPSGFQPKEKIGKKLADIHGPVPGYKEKLQKSMDRFFARLEPGRYVKRVNWGLTVDEELFSNFDKSAPAFEGKLKKLSVEDLDLDKTFLRCERQTLHRLPKSGAIVFAFHTYLYPIQEIKAEGSGEDLAQAIDGLENGSVREMFTYKNGEKWADAVREFLRS</sequence>
<accession>A0A9W9S3I0</accession>
<evidence type="ECO:0000313" key="3">
    <source>
        <dbReference type="Proteomes" id="UP001147782"/>
    </source>
</evidence>
<protein>
    <recommendedName>
        <fullName evidence="4">DUF3445 domain containing protein</fullName>
    </recommendedName>
</protein>
<organism evidence="2 3">
    <name type="scientific">Penicillium cataractarum</name>
    <dbReference type="NCBI Taxonomy" id="2100454"/>
    <lineage>
        <taxon>Eukaryota</taxon>
        <taxon>Fungi</taxon>
        <taxon>Dikarya</taxon>
        <taxon>Ascomycota</taxon>
        <taxon>Pezizomycotina</taxon>
        <taxon>Eurotiomycetes</taxon>
        <taxon>Eurotiomycetidae</taxon>
        <taxon>Eurotiales</taxon>
        <taxon>Aspergillaceae</taxon>
        <taxon>Penicillium</taxon>
    </lineage>
</organism>
<evidence type="ECO:0000313" key="2">
    <source>
        <dbReference type="EMBL" id="KAJ5370997.1"/>
    </source>
</evidence>
<dbReference type="InterPro" id="IPR021848">
    <property type="entry name" value="HODM_asu-like"/>
</dbReference>
<keyword evidence="1" id="KW-1133">Transmembrane helix</keyword>
<dbReference type="Pfam" id="PF11927">
    <property type="entry name" value="HODM_asu-like"/>
    <property type="match status" value="1"/>
</dbReference>
<keyword evidence="3" id="KW-1185">Reference proteome</keyword>
<keyword evidence="1" id="KW-0812">Transmembrane</keyword>
<reference evidence="2" key="1">
    <citation type="submission" date="2022-11" db="EMBL/GenBank/DDBJ databases">
        <authorList>
            <person name="Petersen C."/>
        </authorList>
    </citation>
    <scope>NUCLEOTIDE SEQUENCE</scope>
    <source>
        <strain evidence="2">IBT 29864</strain>
    </source>
</reference>
<dbReference type="AlphaFoldDB" id="A0A9W9S3I0"/>
<proteinExistence type="predicted"/>
<feature type="transmembrane region" description="Helical" evidence="1">
    <location>
        <begin position="31"/>
        <end position="48"/>
    </location>
</feature>
<dbReference type="RefSeq" id="XP_056555431.1">
    <property type="nucleotide sequence ID" value="XM_056700018.1"/>
</dbReference>
<reference evidence="2" key="2">
    <citation type="journal article" date="2023" name="IMA Fungus">
        <title>Comparative genomic study of the Penicillium genus elucidates a diverse pangenome and 15 lateral gene transfer events.</title>
        <authorList>
            <person name="Petersen C."/>
            <person name="Sorensen T."/>
            <person name="Nielsen M.R."/>
            <person name="Sondergaard T.E."/>
            <person name="Sorensen J.L."/>
            <person name="Fitzpatrick D.A."/>
            <person name="Frisvad J.C."/>
            <person name="Nielsen K.L."/>
        </authorList>
    </citation>
    <scope>NUCLEOTIDE SEQUENCE</scope>
    <source>
        <strain evidence="2">IBT 29864</strain>
    </source>
</reference>
<evidence type="ECO:0008006" key="4">
    <source>
        <dbReference type="Google" id="ProtNLM"/>
    </source>
</evidence>
<comment type="caution">
    <text evidence="2">The sequence shown here is derived from an EMBL/GenBank/DDBJ whole genome shotgun (WGS) entry which is preliminary data.</text>
</comment>
<dbReference type="Proteomes" id="UP001147782">
    <property type="component" value="Unassembled WGS sequence"/>
</dbReference>
<evidence type="ECO:0000256" key="1">
    <source>
        <dbReference type="SAM" id="Phobius"/>
    </source>
</evidence>
<dbReference type="EMBL" id="JAPZBS010000005">
    <property type="protein sequence ID" value="KAJ5370997.1"/>
    <property type="molecule type" value="Genomic_DNA"/>
</dbReference>
<name>A0A9W9S3I0_9EURO</name>
<gene>
    <name evidence="2" type="ORF">N7496_007089</name>
</gene>
<dbReference type="GeneID" id="81439197"/>